<sequence>MTDKRQYQRITLGASGSLSHQNVSVPVEVMDISLQGLRLKVNEKTIEALPFDSHEPYIIKFHANNDSPPICAHLQQLYRFNHPRIGDTLIGCKLDHIDIEDLAALRRLIQLNSEDNRLSEQDLDALIEGILTKP</sequence>
<dbReference type="InterPro" id="IPR009875">
    <property type="entry name" value="PilZ_domain"/>
</dbReference>
<dbReference type="Gene3D" id="2.40.10.220">
    <property type="entry name" value="predicted glycosyltransferase like domains"/>
    <property type="match status" value="1"/>
</dbReference>
<organism evidence="2 3">
    <name type="scientific">Alteromonas ponticola</name>
    <dbReference type="NCBI Taxonomy" id="2720613"/>
    <lineage>
        <taxon>Bacteria</taxon>
        <taxon>Pseudomonadati</taxon>
        <taxon>Pseudomonadota</taxon>
        <taxon>Gammaproteobacteria</taxon>
        <taxon>Alteromonadales</taxon>
        <taxon>Alteromonadaceae</taxon>
        <taxon>Alteromonas/Salinimonas group</taxon>
        <taxon>Alteromonas</taxon>
    </lineage>
</organism>
<feature type="domain" description="PilZ" evidence="1">
    <location>
        <begin position="3"/>
        <end position="109"/>
    </location>
</feature>
<dbReference type="RefSeq" id="WP_169209507.1">
    <property type="nucleotide sequence ID" value="NZ_JAATNW010000002.1"/>
</dbReference>
<name>A0ABX1QXF1_9ALTE</name>
<protein>
    <submittedName>
        <fullName evidence="2">PilZ domain-containing protein</fullName>
    </submittedName>
</protein>
<evidence type="ECO:0000313" key="3">
    <source>
        <dbReference type="Proteomes" id="UP000709336"/>
    </source>
</evidence>
<evidence type="ECO:0000313" key="2">
    <source>
        <dbReference type="EMBL" id="NMH58924.1"/>
    </source>
</evidence>
<comment type="caution">
    <text evidence="2">The sequence shown here is derived from an EMBL/GenBank/DDBJ whole genome shotgun (WGS) entry which is preliminary data.</text>
</comment>
<dbReference type="SUPFAM" id="SSF141371">
    <property type="entry name" value="PilZ domain-like"/>
    <property type="match status" value="1"/>
</dbReference>
<dbReference type="Proteomes" id="UP000709336">
    <property type="component" value="Unassembled WGS sequence"/>
</dbReference>
<evidence type="ECO:0000259" key="1">
    <source>
        <dbReference type="Pfam" id="PF07238"/>
    </source>
</evidence>
<keyword evidence="3" id="KW-1185">Reference proteome</keyword>
<gene>
    <name evidence="2" type="ORF">HCJ96_02670</name>
</gene>
<dbReference type="EMBL" id="JAATNW010000002">
    <property type="protein sequence ID" value="NMH58924.1"/>
    <property type="molecule type" value="Genomic_DNA"/>
</dbReference>
<reference evidence="2 3" key="1">
    <citation type="submission" date="2020-03" db="EMBL/GenBank/DDBJ databases">
        <title>Alteromonas ponticola sp. nov., isolated from seawater.</title>
        <authorList>
            <person name="Yoon J.-H."/>
            <person name="Kim Y.-O."/>
        </authorList>
    </citation>
    <scope>NUCLEOTIDE SEQUENCE [LARGE SCALE GENOMIC DNA]</scope>
    <source>
        <strain evidence="2 3">MYP5</strain>
    </source>
</reference>
<dbReference type="Pfam" id="PF07238">
    <property type="entry name" value="PilZ"/>
    <property type="match status" value="1"/>
</dbReference>
<accession>A0ABX1QXF1</accession>
<proteinExistence type="predicted"/>